<protein>
    <submittedName>
        <fullName evidence="2">Scr1 family TA system antitoxin-like transcriptional regulator</fullName>
    </submittedName>
</protein>
<reference evidence="2 3" key="1">
    <citation type="submission" date="2024-10" db="EMBL/GenBank/DDBJ databases">
        <title>The Natural Products Discovery Center: Release of the First 8490 Sequenced Strains for Exploring Actinobacteria Biosynthetic Diversity.</title>
        <authorList>
            <person name="Kalkreuter E."/>
            <person name="Kautsar S.A."/>
            <person name="Yang D."/>
            <person name="Bader C.D."/>
            <person name="Teijaro C.N."/>
            <person name="Fluegel L."/>
            <person name="Davis C.M."/>
            <person name="Simpson J.R."/>
            <person name="Lauterbach L."/>
            <person name="Steele A.D."/>
            <person name="Gui C."/>
            <person name="Meng S."/>
            <person name="Li G."/>
            <person name="Viehrig K."/>
            <person name="Ye F."/>
            <person name="Su P."/>
            <person name="Kiefer A.F."/>
            <person name="Nichols A."/>
            <person name="Cepeda A.J."/>
            <person name="Yan W."/>
            <person name="Fan B."/>
            <person name="Jiang Y."/>
            <person name="Adhikari A."/>
            <person name="Zheng C.-J."/>
            <person name="Schuster L."/>
            <person name="Cowan T.M."/>
            <person name="Smanski M.J."/>
            <person name="Chevrette M.G."/>
            <person name="De Carvalho L.P.S."/>
            <person name="Shen B."/>
        </authorList>
    </citation>
    <scope>NUCLEOTIDE SEQUENCE [LARGE SCALE GENOMIC DNA]</scope>
    <source>
        <strain evidence="2 3">NPDC007147</strain>
    </source>
</reference>
<dbReference type="RefSeq" id="WP_388345574.1">
    <property type="nucleotide sequence ID" value="NZ_JBIAFJ010000006.1"/>
</dbReference>
<evidence type="ECO:0000313" key="2">
    <source>
        <dbReference type="EMBL" id="MFE9169889.1"/>
    </source>
</evidence>
<dbReference type="InterPro" id="IPR043917">
    <property type="entry name" value="DUF5753"/>
</dbReference>
<accession>A0ABW6KPQ6</accession>
<feature type="domain" description="HTH cro/C1-type" evidence="1">
    <location>
        <begin position="29"/>
        <end position="72"/>
    </location>
</feature>
<dbReference type="InterPro" id="IPR001387">
    <property type="entry name" value="Cro/C1-type_HTH"/>
</dbReference>
<dbReference type="Pfam" id="PF13560">
    <property type="entry name" value="HTH_31"/>
    <property type="match status" value="1"/>
</dbReference>
<keyword evidence="3" id="KW-1185">Reference proteome</keyword>
<dbReference type="PROSITE" id="PS50943">
    <property type="entry name" value="HTH_CROC1"/>
    <property type="match status" value="1"/>
</dbReference>
<name>A0ABW6KPQ6_9ACTN</name>
<proteinExistence type="predicted"/>
<dbReference type="Pfam" id="PF19054">
    <property type="entry name" value="DUF5753"/>
    <property type="match status" value="1"/>
</dbReference>
<dbReference type="Proteomes" id="UP001601197">
    <property type="component" value="Unassembled WGS sequence"/>
</dbReference>
<dbReference type="InterPro" id="IPR010982">
    <property type="entry name" value="Lambda_DNA-bd_dom_sf"/>
</dbReference>
<gene>
    <name evidence="2" type="ORF">ACFYNZ_10250</name>
</gene>
<organism evidence="2 3">
    <name type="scientific">Streptomyces kebangsaanensis</name>
    <dbReference type="NCBI Taxonomy" id="864058"/>
    <lineage>
        <taxon>Bacteria</taxon>
        <taxon>Bacillati</taxon>
        <taxon>Actinomycetota</taxon>
        <taxon>Actinomycetes</taxon>
        <taxon>Kitasatosporales</taxon>
        <taxon>Streptomycetaceae</taxon>
        <taxon>Streptomyces</taxon>
    </lineage>
</organism>
<sequence length="281" mass="31586">MESGADSGAGGAAEADSNGGFLRCFGRQVKLFRENAGLTQAQLGKRVGYGEAQIAAVEQGRRIPKPELIDALDRETGARGVLMAMKKEVAKARYPSFFRQYAELEAEAVELHAYSDHVIKGILQTEEYARAVFQMWRPLLDEETIEQGVATRMERRKLFSRRPKPLLSFVIEEHVLRRPLGGTQVLRGQLEQLLLYGHERNVEMQVMPTCRDEHAGLAGPFTLIHLRDQRRMAYMEVQDTSALYSDPKKVGPLEATYAVLRAQALTPRESLTFIEKLLGEL</sequence>
<dbReference type="SUPFAM" id="SSF47413">
    <property type="entry name" value="lambda repressor-like DNA-binding domains"/>
    <property type="match status" value="1"/>
</dbReference>
<dbReference type="EMBL" id="JBIAFJ010000006">
    <property type="protein sequence ID" value="MFE9169889.1"/>
    <property type="molecule type" value="Genomic_DNA"/>
</dbReference>
<evidence type="ECO:0000259" key="1">
    <source>
        <dbReference type="PROSITE" id="PS50943"/>
    </source>
</evidence>
<dbReference type="CDD" id="cd00093">
    <property type="entry name" value="HTH_XRE"/>
    <property type="match status" value="1"/>
</dbReference>
<dbReference type="Gene3D" id="1.10.260.40">
    <property type="entry name" value="lambda repressor-like DNA-binding domains"/>
    <property type="match status" value="1"/>
</dbReference>
<dbReference type="SMART" id="SM00530">
    <property type="entry name" value="HTH_XRE"/>
    <property type="match status" value="1"/>
</dbReference>
<comment type="caution">
    <text evidence="2">The sequence shown here is derived from an EMBL/GenBank/DDBJ whole genome shotgun (WGS) entry which is preliminary data.</text>
</comment>
<evidence type="ECO:0000313" key="3">
    <source>
        <dbReference type="Proteomes" id="UP001601197"/>
    </source>
</evidence>